<evidence type="ECO:0000313" key="8">
    <source>
        <dbReference type="EMBL" id="CED57376.1"/>
    </source>
</evidence>
<evidence type="ECO:0000256" key="7">
    <source>
        <dbReference type="ARBA" id="ARBA00048508"/>
    </source>
</evidence>
<dbReference type="PANTHER" id="PTHR48107:SF7">
    <property type="entry name" value="RE15974P"/>
    <property type="match status" value="1"/>
</dbReference>
<dbReference type="NCBIfam" id="NF004777">
    <property type="entry name" value="PRK06123.1"/>
    <property type="match status" value="1"/>
</dbReference>
<dbReference type="GeneID" id="28542992"/>
<dbReference type="Gene3D" id="3.40.50.720">
    <property type="entry name" value="NAD(P)-binding Rossmann-like Domain"/>
    <property type="match status" value="1"/>
</dbReference>
<dbReference type="PRINTS" id="PR00080">
    <property type="entry name" value="SDRFAMILY"/>
</dbReference>
<dbReference type="KEGG" id="awd:AWOD_II_0745"/>
<gene>
    <name evidence="8" type="ORF">AWOD_II_0745</name>
</gene>
<dbReference type="PANTHER" id="PTHR48107">
    <property type="entry name" value="NADPH-DEPENDENT ALDEHYDE REDUCTASE-LIKE PROTEIN, CHLOROPLASTIC-RELATED"/>
    <property type="match status" value="1"/>
</dbReference>
<dbReference type="AlphaFoldDB" id="A0A090I762"/>
<dbReference type="RefSeq" id="WP_045103998.1">
    <property type="nucleotide sequence ID" value="NZ_LN554847.1"/>
</dbReference>
<comment type="catalytic activity">
    <reaction evidence="7">
        <text>a (3R)-hydroxyacyl-[ACP] + NADP(+) = a 3-oxoacyl-[ACP] + NADPH + H(+)</text>
        <dbReference type="Rhea" id="RHEA:17397"/>
        <dbReference type="Rhea" id="RHEA-COMP:9916"/>
        <dbReference type="Rhea" id="RHEA-COMP:9945"/>
        <dbReference type="ChEBI" id="CHEBI:15378"/>
        <dbReference type="ChEBI" id="CHEBI:57783"/>
        <dbReference type="ChEBI" id="CHEBI:58349"/>
        <dbReference type="ChEBI" id="CHEBI:78776"/>
        <dbReference type="ChEBI" id="CHEBI:78827"/>
        <dbReference type="EC" id="1.1.1.100"/>
    </reaction>
</comment>
<evidence type="ECO:0000256" key="4">
    <source>
        <dbReference type="ARBA" id="ARBA00022857"/>
    </source>
</evidence>
<dbReference type="Pfam" id="PF13561">
    <property type="entry name" value="adh_short_C2"/>
    <property type="match status" value="1"/>
</dbReference>
<evidence type="ECO:0000256" key="2">
    <source>
        <dbReference type="ARBA" id="ARBA00006484"/>
    </source>
</evidence>
<dbReference type="EMBL" id="LN554847">
    <property type="protein sequence ID" value="CED57376.1"/>
    <property type="molecule type" value="Genomic_DNA"/>
</dbReference>
<dbReference type="GO" id="GO:0004316">
    <property type="term" value="F:3-oxoacyl-[acyl-carrier-protein] reductase (NADPH) activity"/>
    <property type="evidence" value="ECO:0007669"/>
    <property type="project" value="UniProtKB-EC"/>
</dbReference>
<dbReference type="InterPro" id="IPR002347">
    <property type="entry name" value="SDR_fam"/>
</dbReference>
<dbReference type="HOGENOM" id="CLU_010194_1_3_6"/>
<keyword evidence="4" id="KW-0521">NADP</keyword>
<reference evidence="9" key="1">
    <citation type="submission" date="2014-09" db="EMBL/GenBank/DDBJ databases">
        <authorList>
            <person name="Hjerde E."/>
        </authorList>
    </citation>
    <scope>NUCLEOTIDE SEQUENCE [LARGE SCALE GENOMIC DNA]</scope>
    <source>
        <strain evidence="9">06/09/139</strain>
    </source>
</reference>
<dbReference type="PATRIC" id="fig|80852.17.peg.3529"/>
<dbReference type="STRING" id="80852.AWOD_II_0745"/>
<evidence type="ECO:0000256" key="5">
    <source>
        <dbReference type="ARBA" id="ARBA00023002"/>
    </source>
</evidence>
<sequence length="250" mass="26461">MSIQKVAIITGGGRGIGAATAQLFAKEGYAVCINYKSNSDSANKLAQSIMAEGGKCITVQADVSCEDDVIRMFSTVDRELGAISILVNNAGILKKQSRLENMSAERINSILTNNVTSYFLCCREAVKRMSTRNGGFGGVIVNVSSGAARSGSPNEYIDYAASKGAIDTLTKGLSLEVASEGIRVNCVRPGLIHTDMHADGGEPERIERLKSIIPLQRGGEPSEVAEAIYWLASDKASFSTGNYLDLAGGL</sequence>
<dbReference type="InterPro" id="IPR036291">
    <property type="entry name" value="NAD(P)-bd_dom_sf"/>
</dbReference>
<dbReference type="OrthoDB" id="20590at2"/>
<dbReference type="SUPFAM" id="SSF51735">
    <property type="entry name" value="NAD(P)-binding Rossmann-fold domains"/>
    <property type="match status" value="1"/>
</dbReference>
<comment type="function">
    <text evidence="1">Catalyzes the NADPH-dependent reduction of beta-ketoacyl-ACP substrates to beta-hydroxyacyl-ACP products, the first reductive step in the elongation cycle of fatty acid biosynthesis.</text>
</comment>
<dbReference type="PRINTS" id="PR00081">
    <property type="entry name" value="GDHRDH"/>
</dbReference>
<evidence type="ECO:0000313" key="9">
    <source>
        <dbReference type="Proteomes" id="UP000032427"/>
    </source>
</evidence>
<evidence type="ECO:0000256" key="1">
    <source>
        <dbReference type="ARBA" id="ARBA00002607"/>
    </source>
</evidence>
<keyword evidence="5 8" id="KW-0560">Oxidoreductase</keyword>
<dbReference type="Proteomes" id="UP000032427">
    <property type="component" value="Chromosome 2"/>
</dbReference>
<proteinExistence type="inferred from homology"/>
<evidence type="ECO:0000256" key="6">
    <source>
        <dbReference type="ARBA" id="ARBA00029899"/>
    </source>
</evidence>
<protein>
    <recommendedName>
        <fullName evidence="3">3-oxoacyl-[acyl-carrier-protein] reductase FabG</fullName>
    </recommendedName>
    <alternativeName>
        <fullName evidence="6">Beta-ketoacyl-ACP reductase</fullName>
    </alternativeName>
</protein>
<name>A0A090I762_9GAMM</name>
<comment type="similarity">
    <text evidence="2">Belongs to the short-chain dehydrogenases/reductases (SDR) family.</text>
</comment>
<organism evidence="8 9">
    <name type="scientific">Aliivibrio wodanis</name>
    <dbReference type="NCBI Taxonomy" id="80852"/>
    <lineage>
        <taxon>Bacteria</taxon>
        <taxon>Pseudomonadati</taxon>
        <taxon>Pseudomonadota</taxon>
        <taxon>Gammaproteobacteria</taxon>
        <taxon>Vibrionales</taxon>
        <taxon>Vibrionaceae</taxon>
        <taxon>Aliivibrio</taxon>
    </lineage>
</organism>
<dbReference type="FunFam" id="3.40.50.720:FF:000115">
    <property type="entry name" value="3-oxoacyl-[acyl-carrier-protein] reductase FabG"/>
    <property type="match status" value="1"/>
</dbReference>
<accession>A0A090I762</accession>
<keyword evidence="9" id="KW-1185">Reference proteome</keyword>
<dbReference type="CDD" id="cd05233">
    <property type="entry name" value="SDR_c"/>
    <property type="match status" value="1"/>
</dbReference>
<evidence type="ECO:0000256" key="3">
    <source>
        <dbReference type="ARBA" id="ARBA00017650"/>
    </source>
</evidence>